<dbReference type="InterPro" id="IPR005479">
    <property type="entry name" value="CPAse_ATP-bd"/>
</dbReference>
<dbReference type="FunFam" id="3.30.470.20:FF:000028">
    <property type="entry name" value="Methylcrotonoyl-CoA carboxylase subunit alpha, mitochondrial"/>
    <property type="match status" value="1"/>
</dbReference>
<keyword evidence="2" id="KW-0436">Ligase</keyword>
<dbReference type="EMBL" id="PDNW01000006">
    <property type="protein sequence ID" value="PLC50138.1"/>
    <property type="molecule type" value="Genomic_DNA"/>
</dbReference>
<dbReference type="Proteomes" id="UP000234190">
    <property type="component" value="Unassembled WGS sequence"/>
</dbReference>
<dbReference type="CDD" id="cd06850">
    <property type="entry name" value="biotinyl_domain"/>
    <property type="match status" value="1"/>
</dbReference>
<keyword evidence="12" id="KW-1185">Reference proteome</keyword>
<organism evidence="11 12">
    <name type="scientific">Pollutimonas subterranea</name>
    <dbReference type="NCBI Taxonomy" id="2045210"/>
    <lineage>
        <taxon>Bacteria</taxon>
        <taxon>Pseudomonadati</taxon>
        <taxon>Pseudomonadota</taxon>
        <taxon>Betaproteobacteria</taxon>
        <taxon>Burkholderiales</taxon>
        <taxon>Alcaligenaceae</taxon>
        <taxon>Pollutimonas</taxon>
    </lineage>
</organism>
<evidence type="ECO:0000256" key="2">
    <source>
        <dbReference type="ARBA" id="ARBA00022598"/>
    </source>
</evidence>
<keyword evidence="6" id="KW-0092">Biotin</keyword>
<dbReference type="InterPro" id="IPR005481">
    <property type="entry name" value="BC-like_N"/>
</dbReference>
<evidence type="ECO:0000259" key="8">
    <source>
        <dbReference type="PROSITE" id="PS50968"/>
    </source>
</evidence>
<dbReference type="FunFam" id="3.40.50.20:FF:000010">
    <property type="entry name" value="Propionyl-CoA carboxylase subunit alpha"/>
    <property type="match status" value="1"/>
</dbReference>
<feature type="domain" description="ATP-grasp" evidence="9">
    <location>
        <begin position="120"/>
        <end position="317"/>
    </location>
</feature>
<name>A0A2N4U534_9BURK</name>
<dbReference type="SMART" id="SM00878">
    <property type="entry name" value="Biotin_carb_C"/>
    <property type="match status" value="1"/>
</dbReference>
<evidence type="ECO:0000256" key="1">
    <source>
        <dbReference type="ARBA" id="ARBA00001953"/>
    </source>
</evidence>
<gene>
    <name evidence="11" type="ORF">CR159_09025</name>
</gene>
<dbReference type="PROSITE" id="PS50968">
    <property type="entry name" value="BIOTINYL_LIPOYL"/>
    <property type="match status" value="1"/>
</dbReference>
<dbReference type="AlphaFoldDB" id="A0A2N4U534"/>
<dbReference type="PROSITE" id="PS00867">
    <property type="entry name" value="CPSASE_2"/>
    <property type="match status" value="1"/>
</dbReference>
<dbReference type="Pfam" id="PF02786">
    <property type="entry name" value="CPSase_L_D2"/>
    <property type="match status" value="1"/>
</dbReference>
<evidence type="ECO:0000259" key="9">
    <source>
        <dbReference type="PROSITE" id="PS50975"/>
    </source>
</evidence>
<dbReference type="PANTHER" id="PTHR18866">
    <property type="entry name" value="CARBOXYLASE:PYRUVATE/ACETYL-COA/PROPIONYL-COA CARBOXYLASE"/>
    <property type="match status" value="1"/>
</dbReference>
<evidence type="ECO:0000256" key="5">
    <source>
        <dbReference type="ARBA" id="ARBA00022946"/>
    </source>
</evidence>
<keyword evidence="5" id="KW-0809">Transit peptide</keyword>
<keyword evidence="3 7" id="KW-0547">Nucleotide-binding</keyword>
<dbReference type="InterPro" id="IPR005482">
    <property type="entry name" value="Biotin_COase_C"/>
</dbReference>
<comment type="cofactor">
    <cofactor evidence="1">
        <name>biotin</name>
        <dbReference type="ChEBI" id="CHEBI:57586"/>
    </cofactor>
</comment>
<feature type="domain" description="Biotin carboxylation" evidence="10">
    <location>
        <begin position="1"/>
        <end position="451"/>
    </location>
</feature>
<dbReference type="Gene3D" id="3.30.700.40">
    <property type="match status" value="1"/>
</dbReference>
<dbReference type="InterPro" id="IPR011054">
    <property type="entry name" value="Rudment_hybrid_motif"/>
</dbReference>
<dbReference type="InterPro" id="IPR016185">
    <property type="entry name" value="PreATP-grasp_dom_sf"/>
</dbReference>
<dbReference type="RefSeq" id="WP_102073686.1">
    <property type="nucleotide sequence ID" value="NZ_PDNW01000006.1"/>
</dbReference>
<dbReference type="GO" id="GO:0046872">
    <property type="term" value="F:metal ion binding"/>
    <property type="evidence" value="ECO:0007669"/>
    <property type="project" value="InterPro"/>
</dbReference>
<dbReference type="FunFam" id="2.40.50.100:FF:000003">
    <property type="entry name" value="Acetyl-CoA carboxylase biotin carboxyl carrier protein"/>
    <property type="match status" value="1"/>
</dbReference>
<dbReference type="Gene3D" id="2.40.50.100">
    <property type="match status" value="1"/>
</dbReference>
<dbReference type="SUPFAM" id="SSF56059">
    <property type="entry name" value="Glutathione synthetase ATP-binding domain-like"/>
    <property type="match status" value="1"/>
</dbReference>
<dbReference type="SUPFAM" id="SSF51230">
    <property type="entry name" value="Single hybrid motif"/>
    <property type="match status" value="1"/>
</dbReference>
<dbReference type="OrthoDB" id="9803706at2"/>
<dbReference type="SMART" id="SM01209">
    <property type="entry name" value="GARS_A"/>
    <property type="match status" value="1"/>
</dbReference>
<dbReference type="GO" id="GO:0005524">
    <property type="term" value="F:ATP binding"/>
    <property type="evidence" value="ECO:0007669"/>
    <property type="project" value="UniProtKB-UniRule"/>
</dbReference>
<sequence>MFTTLLIANRGEIACRVAASAHRLGVRTVAVYSDADASSRHVAACDTAVHIGGSEPRASYLRADVILDAARRTGAQAIHPGYGFLSENEGFAQACADAGIVFVGPPVSAIAAMGSKSAAKTLMEKAGVPLVPGYHGDNQDPGFLQSQADAMGYPVLIKASAGGGGKGMRIVESGAAFGEALASCKREAASSFGDDKVLIERYLQKPRHIEIQVFADTQGHCLYLFERDCSVQRRHQKVIEEAPAPGLSDARRRAMGEAAVAAARAVGYVGAGTVEFIVEPDGRFYFMEMNTRLQVEHPVTEMITGHDLVEWQLRVAAGEALPVTQEELSITGHAIEARIYAENPEKGFLPSIGTLTTLNFPPHAAFQNGDIRIDGGVRAGDTITPFYDPMIAKLIVRGADRDQARARMVQALGEIQGVGVQTNIAFLRRLMLDDAFASADLDTGLIDRQHDSLFPPAALASDSTLALAIAALLSRQGLAQSAVRRNTVHVDPWAQADGWRINGSYRQVFSLLEHEALRDVHITRNGEAWTYTRDGQAQSFEWQTEALAPRQYRVRVRLDSADASANVVLQDEHVHVFADGAVQVLQVHDAVAHAQEDSNEHAGGLTAPMPGKIISISVKAGDKVKSGDALLVMEAMKMEHTIHAPSDGTVEELFFDVGDQVGDGAELIALTV</sequence>
<keyword evidence="4 7" id="KW-0067">ATP-binding</keyword>
<dbReference type="InterPro" id="IPR011053">
    <property type="entry name" value="Single_hybrid_motif"/>
</dbReference>
<evidence type="ECO:0000313" key="12">
    <source>
        <dbReference type="Proteomes" id="UP000234190"/>
    </source>
</evidence>
<dbReference type="SUPFAM" id="SSF51246">
    <property type="entry name" value="Rudiment single hybrid motif"/>
    <property type="match status" value="1"/>
</dbReference>
<reference evidence="11 12" key="1">
    <citation type="submission" date="2017-10" db="EMBL/GenBank/DDBJ databases">
        <title>Two draft genome sequences of Pusillimonas sp. strains isolated from a nitrate- and radionuclide-contaminated groundwater in Russia.</title>
        <authorList>
            <person name="Grouzdev D.S."/>
            <person name="Tourova T.P."/>
            <person name="Goeva M.A."/>
            <person name="Babich T.L."/>
            <person name="Sokolova D.S."/>
            <person name="Abdullin R."/>
            <person name="Poltaraus A.B."/>
            <person name="Toshchakov S.V."/>
            <person name="Nazina T.N."/>
        </authorList>
    </citation>
    <scope>NUCLEOTIDE SEQUENCE [LARGE SCALE GENOMIC DNA]</scope>
    <source>
        <strain evidence="11 12">JR1/69-3-13</strain>
    </source>
</reference>
<dbReference type="Pfam" id="PF00364">
    <property type="entry name" value="Biotin_lipoyl"/>
    <property type="match status" value="1"/>
</dbReference>
<proteinExistence type="predicted"/>
<dbReference type="InterPro" id="IPR048429">
    <property type="entry name" value="MCC_alpha_BT"/>
</dbReference>
<dbReference type="PROSITE" id="PS00866">
    <property type="entry name" value="CPSASE_1"/>
    <property type="match status" value="1"/>
</dbReference>
<dbReference type="PROSITE" id="PS50975">
    <property type="entry name" value="ATP_GRASP"/>
    <property type="match status" value="1"/>
</dbReference>
<dbReference type="Pfam" id="PF21139">
    <property type="entry name" value="BT_MCC_alpha"/>
    <property type="match status" value="1"/>
</dbReference>
<dbReference type="PANTHER" id="PTHR18866:SF33">
    <property type="entry name" value="METHYLCROTONOYL-COA CARBOXYLASE SUBUNIT ALPHA, MITOCHONDRIAL-RELATED"/>
    <property type="match status" value="1"/>
</dbReference>
<accession>A0A2N4U534</accession>
<dbReference type="FunFam" id="3.30.1490.20:FF:000003">
    <property type="entry name" value="acetyl-CoA carboxylase isoform X1"/>
    <property type="match status" value="1"/>
</dbReference>
<dbReference type="PROSITE" id="PS50979">
    <property type="entry name" value="BC"/>
    <property type="match status" value="1"/>
</dbReference>
<evidence type="ECO:0000259" key="10">
    <source>
        <dbReference type="PROSITE" id="PS50979"/>
    </source>
</evidence>
<evidence type="ECO:0000256" key="4">
    <source>
        <dbReference type="ARBA" id="ARBA00022840"/>
    </source>
</evidence>
<dbReference type="Pfam" id="PF02785">
    <property type="entry name" value="Biotin_carb_C"/>
    <property type="match status" value="1"/>
</dbReference>
<dbReference type="InterPro" id="IPR011764">
    <property type="entry name" value="Biotin_carboxylation_dom"/>
</dbReference>
<protein>
    <submittedName>
        <fullName evidence="11">3-methylcrotonyl-CoA carboxylase</fullName>
    </submittedName>
</protein>
<evidence type="ECO:0000313" key="11">
    <source>
        <dbReference type="EMBL" id="PLC50138.1"/>
    </source>
</evidence>
<evidence type="ECO:0000256" key="6">
    <source>
        <dbReference type="ARBA" id="ARBA00023267"/>
    </source>
</evidence>
<dbReference type="InterPro" id="IPR001882">
    <property type="entry name" value="Biotin_BS"/>
</dbReference>
<evidence type="ECO:0000256" key="7">
    <source>
        <dbReference type="PROSITE-ProRule" id="PRU00409"/>
    </source>
</evidence>
<dbReference type="Pfam" id="PF00289">
    <property type="entry name" value="Biotin_carb_N"/>
    <property type="match status" value="1"/>
</dbReference>
<dbReference type="InterPro" id="IPR011761">
    <property type="entry name" value="ATP-grasp"/>
</dbReference>
<dbReference type="InterPro" id="IPR000089">
    <property type="entry name" value="Biotin_lipoyl"/>
</dbReference>
<comment type="caution">
    <text evidence="11">The sequence shown here is derived from an EMBL/GenBank/DDBJ whole genome shotgun (WGS) entry which is preliminary data.</text>
</comment>
<feature type="domain" description="Lipoyl-binding" evidence="8">
    <location>
        <begin position="593"/>
        <end position="671"/>
    </location>
</feature>
<dbReference type="SUPFAM" id="SSF52440">
    <property type="entry name" value="PreATP-grasp domain"/>
    <property type="match status" value="1"/>
</dbReference>
<dbReference type="GO" id="GO:0016874">
    <property type="term" value="F:ligase activity"/>
    <property type="evidence" value="ECO:0007669"/>
    <property type="project" value="UniProtKB-KW"/>
</dbReference>
<evidence type="ECO:0000256" key="3">
    <source>
        <dbReference type="ARBA" id="ARBA00022741"/>
    </source>
</evidence>
<dbReference type="PROSITE" id="PS00188">
    <property type="entry name" value="BIOTIN"/>
    <property type="match status" value="1"/>
</dbReference>
<dbReference type="InterPro" id="IPR050856">
    <property type="entry name" value="Biotin_carboxylase_complex"/>
</dbReference>
<dbReference type="Gene3D" id="3.30.470.20">
    <property type="entry name" value="ATP-grasp fold, B domain"/>
    <property type="match status" value="1"/>
</dbReference>